<accession>A0A450SLP5</accession>
<dbReference type="Gene3D" id="3.40.50.1110">
    <property type="entry name" value="SGNH hydrolase"/>
    <property type="match status" value="1"/>
</dbReference>
<dbReference type="GO" id="GO:0016788">
    <property type="term" value="F:hydrolase activity, acting on ester bonds"/>
    <property type="evidence" value="ECO:0007669"/>
    <property type="project" value="UniProtKB-ARBA"/>
</dbReference>
<reference evidence="2" key="1">
    <citation type="submission" date="2019-02" db="EMBL/GenBank/DDBJ databases">
        <authorList>
            <person name="Gruber-Vodicka R. H."/>
            <person name="Seah K. B. B."/>
        </authorList>
    </citation>
    <scope>NUCLEOTIDE SEQUENCE</scope>
    <source>
        <strain evidence="2">BECK_BZ106</strain>
        <strain evidence="4">BECK_BZ131</strain>
        <strain evidence="3">BECK_BZ15</strain>
    </source>
</reference>
<dbReference type="EMBL" id="CAADEW010000049">
    <property type="protein sequence ID" value="VFJ54690.1"/>
    <property type="molecule type" value="Genomic_DNA"/>
</dbReference>
<sequence length="455" mass="52072">MRKESVESSDDELLSEIFKYNPIISAQANNNYIFEADFWLGHGLLGTSPREDEYGPKGEFVGQDGYVSFRKILREVRDKGRLIINFGDSSTSGWDSGQVGNSNPLFQYKTYSDVLRDFLGEDFVVVNAGVPGYSSLQGLRRARQILDWCKKAGISIDYATIYLGNNDSVYNGNVQEKDALPTYRDIRLKEKYQRSLKDAVEIVKTNYQRAVRKALETFIIPRVFPGDYKRNLKTLLRLLKRENTVPILIEPVTPLYWMPGRRIAEAEKAVEEFYVTSNALATKQLWRARGIYETALKFMTDPAMQREALEKALELDRVCPRISRPYREALWTVAEKENTSLICTAVNHSQVFDSANFVDYTHPRGELNVMIADGIAKKIAEVESDRMLREKCLKIDRDFLIKDPEPSDYQQSLLRQVEMNRTTFSAAKQVALSVWGSDEAPNMYTVRMPEGANRI</sequence>
<name>A0A450SLP5_9GAMM</name>
<dbReference type="SUPFAM" id="SSF52266">
    <property type="entry name" value="SGNH hydrolase"/>
    <property type="match status" value="1"/>
</dbReference>
<dbReference type="InterPro" id="IPR013830">
    <property type="entry name" value="SGNH_hydro"/>
</dbReference>
<organism evidence="2">
    <name type="scientific">Candidatus Kentrum sp. FW</name>
    <dbReference type="NCBI Taxonomy" id="2126338"/>
    <lineage>
        <taxon>Bacteria</taxon>
        <taxon>Pseudomonadati</taxon>
        <taxon>Pseudomonadota</taxon>
        <taxon>Gammaproteobacteria</taxon>
        <taxon>Candidatus Kentrum</taxon>
    </lineage>
</organism>
<dbReference type="Pfam" id="PF13472">
    <property type="entry name" value="Lipase_GDSL_2"/>
    <property type="match status" value="1"/>
</dbReference>
<dbReference type="AlphaFoldDB" id="A0A450SLP5"/>
<dbReference type="EMBL" id="CAADFD010000019">
    <property type="protein sequence ID" value="VFJ54574.1"/>
    <property type="molecule type" value="Genomic_DNA"/>
</dbReference>
<feature type="domain" description="SGNH hydrolase-type esterase" evidence="1">
    <location>
        <begin position="86"/>
        <end position="272"/>
    </location>
</feature>
<evidence type="ECO:0000313" key="2">
    <source>
        <dbReference type="EMBL" id="VFJ54574.1"/>
    </source>
</evidence>
<dbReference type="InterPro" id="IPR036514">
    <property type="entry name" value="SGNH_hydro_sf"/>
</dbReference>
<gene>
    <name evidence="3" type="ORF">BECKFW1821A_GA0114235_104915</name>
    <name evidence="2" type="ORF">BECKFW1821B_GA0114236_101924</name>
    <name evidence="4" type="ORF">BECKFW1821C_GA0114237_10348</name>
</gene>
<evidence type="ECO:0000313" key="3">
    <source>
        <dbReference type="EMBL" id="VFJ54690.1"/>
    </source>
</evidence>
<protein>
    <submittedName>
        <fullName evidence="2">Lysophospholipase L1</fullName>
    </submittedName>
</protein>
<evidence type="ECO:0000313" key="4">
    <source>
        <dbReference type="EMBL" id="VFJ72453.1"/>
    </source>
</evidence>
<dbReference type="EMBL" id="CAADFE010000034">
    <property type="protein sequence ID" value="VFJ72453.1"/>
    <property type="molecule type" value="Genomic_DNA"/>
</dbReference>
<proteinExistence type="predicted"/>
<evidence type="ECO:0000259" key="1">
    <source>
        <dbReference type="Pfam" id="PF13472"/>
    </source>
</evidence>
<dbReference type="CDD" id="cd00229">
    <property type="entry name" value="SGNH_hydrolase"/>
    <property type="match status" value="1"/>
</dbReference>